<reference evidence="7" key="2">
    <citation type="submission" date="2018-02" db="UniProtKB">
        <authorList>
            <consortium name="EnsemblPlants"/>
        </authorList>
    </citation>
    <scope>IDENTIFICATION</scope>
    <source>
        <strain evidence="7">Williams 82</strain>
    </source>
</reference>
<dbReference type="InParanoid" id="A0A0R0FXI1"/>
<dbReference type="GO" id="GO:0012505">
    <property type="term" value="C:endomembrane system"/>
    <property type="evidence" value="ECO:0007669"/>
    <property type="project" value="UniProtKB-SubCell"/>
</dbReference>
<dbReference type="STRING" id="3847.A0A0R0FXI1"/>
<comment type="similarity">
    <text evidence="3">Belongs to the Tdpoz family.</text>
</comment>
<evidence type="ECO:0000259" key="5">
    <source>
        <dbReference type="PROSITE" id="PS50097"/>
    </source>
</evidence>
<reference evidence="6 7" key="1">
    <citation type="journal article" date="2010" name="Nature">
        <title>Genome sequence of the palaeopolyploid soybean.</title>
        <authorList>
            <person name="Schmutz J."/>
            <person name="Cannon S.B."/>
            <person name="Schlueter J."/>
            <person name="Ma J."/>
            <person name="Mitros T."/>
            <person name="Nelson W."/>
            <person name="Hyten D.L."/>
            <person name="Song Q."/>
            <person name="Thelen J.J."/>
            <person name="Cheng J."/>
            <person name="Xu D."/>
            <person name="Hellsten U."/>
            <person name="May G.D."/>
            <person name="Yu Y."/>
            <person name="Sakurai T."/>
            <person name="Umezawa T."/>
            <person name="Bhattacharyya M.K."/>
            <person name="Sandhu D."/>
            <person name="Valliyodan B."/>
            <person name="Lindquist E."/>
            <person name="Peto M."/>
            <person name="Grant D."/>
            <person name="Shu S."/>
            <person name="Goodstein D."/>
            <person name="Barry K."/>
            <person name="Futrell-Griggs M."/>
            <person name="Abernathy B."/>
            <person name="Du J."/>
            <person name="Tian Z."/>
            <person name="Zhu L."/>
            <person name="Gill N."/>
            <person name="Joshi T."/>
            <person name="Libault M."/>
            <person name="Sethuraman A."/>
            <person name="Zhang X.-C."/>
            <person name="Shinozaki K."/>
            <person name="Nguyen H.T."/>
            <person name="Wing R.A."/>
            <person name="Cregan P."/>
            <person name="Specht J."/>
            <person name="Grimwood J."/>
            <person name="Rokhsar D."/>
            <person name="Stacey G."/>
            <person name="Shoemaker R.C."/>
            <person name="Jackson S.A."/>
        </authorList>
    </citation>
    <scope>NUCLEOTIDE SEQUENCE</scope>
    <source>
        <strain evidence="7">cv. Williams 82</strain>
        <tissue evidence="6">Callus</tissue>
    </source>
</reference>
<dbReference type="Gramene" id="KRH06644">
    <property type="protein sequence ID" value="KRH06644"/>
    <property type="gene ID" value="GLYMA_16G036600"/>
</dbReference>
<dbReference type="InterPro" id="IPR000210">
    <property type="entry name" value="BTB/POZ_dom"/>
</dbReference>
<dbReference type="InterPro" id="IPR045005">
    <property type="entry name" value="BPM1-6"/>
</dbReference>
<dbReference type="GO" id="GO:0016567">
    <property type="term" value="P:protein ubiquitination"/>
    <property type="evidence" value="ECO:0007669"/>
    <property type="project" value="InterPro"/>
</dbReference>
<dbReference type="AlphaFoldDB" id="A0A0R0FXI1"/>
<dbReference type="PANTHER" id="PTHR26379">
    <property type="entry name" value="BTB/POZ AND MATH DOMAIN-CONTAINING PROTEIN 1"/>
    <property type="match status" value="1"/>
</dbReference>
<dbReference type="OMA" id="ANFIRIY"/>
<reference evidence="6" key="3">
    <citation type="submission" date="2018-07" db="EMBL/GenBank/DDBJ databases">
        <title>WGS assembly of Glycine max.</title>
        <authorList>
            <person name="Schmutz J."/>
            <person name="Cannon S."/>
            <person name="Schlueter J."/>
            <person name="Ma J."/>
            <person name="Mitros T."/>
            <person name="Nelson W."/>
            <person name="Hyten D."/>
            <person name="Song Q."/>
            <person name="Thelen J."/>
            <person name="Cheng J."/>
            <person name="Xu D."/>
            <person name="Hellsten U."/>
            <person name="May G."/>
            <person name="Yu Y."/>
            <person name="Sakurai T."/>
            <person name="Umezawa T."/>
            <person name="Bhattacharyya M."/>
            <person name="Sandhu D."/>
            <person name="Valliyodan B."/>
            <person name="Lindquist E."/>
            <person name="Peto M."/>
            <person name="Grant D."/>
            <person name="Shu S."/>
            <person name="Goodstein D."/>
            <person name="Barry K."/>
            <person name="Futrell-Griggs M."/>
            <person name="Abernathy B."/>
            <person name="Du J."/>
            <person name="Tian Z."/>
            <person name="Zhu L."/>
            <person name="Gill N."/>
            <person name="Joshi T."/>
            <person name="Libault M."/>
            <person name="Sethuraman A."/>
            <person name="Zhang X."/>
            <person name="Shinozaki K."/>
            <person name="Nguyen H."/>
            <person name="Wing R."/>
            <person name="Cregan P."/>
            <person name="Specht J."/>
            <person name="Grimwood J."/>
            <person name="Rokhsar D."/>
            <person name="Stacey G."/>
            <person name="Shoemaker R."/>
            <person name="Jackson S."/>
        </authorList>
    </citation>
    <scope>NUCLEOTIDE SEQUENCE</scope>
    <source>
        <tissue evidence="6">Callus</tissue>
    </source>
</reference>
<evidence type="ECO:0000256" key="4">
    <source>
        <dbReference type="SAM" id="Phobius"/>
    </source>
</evidence>
<evidence type="ECO:0000313" key="8">
    <source>
        <dbReference type="Proteomes" id="UP000008827"/>
    </source>
</evidence>
<sequence>MGVGKFIASKYFHCERLHSHFGRYLNNGPYTLKKIGSMWGFRQPYKWRHLEVSNFLKDDNLKFNFTVVVLVSSIDSSKLNTIQVPESDMGAHFGLLLENEEFTDVTFSVGGERFHAHKLVLAARSTVFGTEFINKMEKDDRGDIALLHFIYRDTLIEDEGLFMPCTPFLPSLSESFPVKLLEPAEMYELPRLELMCESVLCKDISIDSVAYILFWLIVIMLLNRISICLNFSAQNLRVVMQSDGFEYLKQNCPLLQ</sequence>
<dbReference type="InterPro" id="IPR056423">
    <property type="entry name" value="BACK_BPM_SPOP"/>
</dbReference>
<dbReference type="SUPFAM" id="SSF54695">
    <property type="entry name" value="POZ domain"/>
    <property type="match status" value="1"/>
</dbReference>
<organism evidence="6">
    <name type="scientific">Glycine max</name>
    <name type="common">Soybean</name>
    <name type="synonym">Glycine hispida</name>
    <dbReference type="NCBI Taxonomy" id="3847"/>
    <lineage>
        <taxon>Eukaryota</taxon>
        <taxon>Viridiplantae</taxon>
        <taxon>Streptophyta</taxon>
        <taxon>Embryophyta</taxon>
        <taxon>Tracheophyta</taxon>
        <taxon>Spermatophyta</taxon>
        <taxon>Magnoliopsida</taxon>
        <taxon>eudicotyledons</taxon>
        <taxon>Gunneridae</taxon>
        <taxon>Pentapetalae</taxon>
        <taxon>rosids</taxon>
        <taxon>fabids</taxon>
        <taxon>Fabales</taxon>
        <taxon>Fabaceae</taxon>
        <taxon>Papilionoideae</taxon>
        <taxon>50 kb inversion clade</taxon>
        <taxon>NPAAA clade</taxon>
        <taxon>indigoferoid/millettioid clade</taxon>
        <taxon>Phaseoleae</taxon>
        <taxon>Glycine</taxon>
        <taxon>Glycine subgen. Soja</taxon>
    </lineage>
</organism>
<evidence type="ECO:0000256" key="2">
    <source>
        <dbReference type="ARBA" id="ARBA00004906"/>
    </source>
</evidence>
<feature type="domain" description="BTB" evidence="5">
    <location>
        <begin position="103"/>
        <end position="153"/>
    </location>
</feature>
<dbReference type="Proteomes" id="UP000008827">
    <property type="component" value="Chromosome 16"/>
</dbReference>
<comment type="subcellular location">
    <subcellularLocation>
        <location evidence="1">Endomembrane system</location>
        <topology evidence="1">Peripheral membrane protein</topology>
    </subcellularLocation>
</comment>
<dbReference type="PANTHER" id="PTHR26379:SF466">
    <property type="entry name" value="BTB_POZ AND MATH DOMAIN-CONTAINING PROTEIN 4"/>
    <property type="match status" value="1"/>
</dbReference>
<dbReference type="InterPro" id="IPR011333">
    <property type="entry name" value="SKP1/BTB/POZ_sf"/>
</dbReference>
<keyword evidence="4" id="KW-0812">Transmembrane</keyword>
<dbReference type="EnsemblPlants" id="KRH06644">
    <property type="protein sequence ID" value="KRH06644"/>
    <property type="gene ID" value="GLYMA_16G036600"/>
</dbReference>
<evidence type="ECO:0000313" key="7">
    <source>
        <dbReference type="EnsemblPlants" id="KRH06644"/>
    </source>
</evidence>
<evidence type="ECO:0000313" key="6">
    <source>
        <dbReference type="EMBL" id="KRH06644.2"/>
    </source>
</evidence>
<dbReference type="PROSITE" id="PS50097">
    <property type="entry name" value="BTB"/>
    <property type="match status" value="1"/>
</dbReference>
<keyword evidence="4" id="KW-0472">Membrane</keyword>
<dbReference type="SMR" id="A0A0R0FXI1"/>
<keyword evidence="4" id="KW-1133">Transmembrane helix</keyword>
<gene>
    <name evidence="6" type="ORF">GLYMA_16G036600</name>
</gene>
<evidence type="ECO:0000256" key="1">
    <source>
        <dbReference type="ARBA" id="ARBA00004184"/>
    </source>
</evidence>
<dbReference type="Pfam" id="PF24570">
    <property type="entry name" value="BACK_BPM_SPOP"/>
    <property type="match status" value="1"/>
</dbReference>
<proteinExistence type="inferred from homology"/>
<evidence type="ECO:0000256" key="3">
    <source>
        <dbReference type="ARBA" id="ARBA00010846"/>
    </source>
</evidence>
<keyword evidence="8" id="KW-1185">Reference proteome</keyword>
<dbReference type="SMART" id="SM00225">
    <property type="entry name" value="BTB"/>
    <property type="match status" value="1"/>
</dbReference>
<dbReference type="SUPFAM" id="SSF49599">
    <property type="entry name" value="TRAF domain-like"/>
    <property type="match status" value="1"/>
</dbReference>
<dbReference type="Gene3D" id="3.30.710.10">
    <property type="entry name" value="Potassium Channel Kv1.1, Chain A"/>
    <property type="match status" value="1"/>
</dbReference>
<protein>
    <recommendedName>
        <fullName evidence="5">BTB domain-containing protein</fullName>
    </recommendedName>
</protein>
<comment type="pathway">
    <text evidence="2">Protein modification; protein ubiquitination.</text>
</comment>
<accession>A0A0R0FXI1</accession>
<accession>A0A2K7GFB0</accession>
<name>A0A0R0FXI1_SOYBN</name>
<dbReference type="EMBL" id="CM000849">
    <property type="protein sequence ID" value="KRH06644.2"/>
    <property type="molecule type" value="Genomic_DNA"/>
</dbReference>
<dbReference type="Pfam" id="PF00651">
    <property type="entry name" value="BTB"/>
    <property type="match status" value="1"/>
</dbReference>
<feature type="transmembrane region" description="Helical" evidence="4">
    <location>
        <begin position="209"/>
        <end position="231"/>
    </location>
</feature>